<dbReference type="OrthoDB" id="7172369at2"/>
<feature type="region of interest" description="Disordered" evidence="1">
    <location>
        <begin position="20"/>
        <end position="39"/>
    </location>
</feature>
<protein>
    <recommendedName>
        <fullName evidence="2">DUF6438 domain-containing protein</fullName>
    </recommendedName>
</protein>
<evidence type="ECO:0000313" key="4">
    <source>
        <dbReference type="Proteomes" id="UP000215214"/>
    </source>
</evidence>
<dbReference type="Pfam" id="PF20033">
    <property type="entry name" value="DUF6438"/>
    <property type="match status" value="1"/>
</dbReference>
<dbReference type="AlphaFoldDB" id="A0A238UCF2"/>
<feature type="compositionally biased region" description="Basic and acidic residues" evidence="1">
    <location>
        <begin position="21"/>
        <end position="39"/>
    </location>
</feature>
<reference evidence="3 4" key="1">
    <citation type="submission" date="2017-07" db="EMBL/GenBank/DDBJ databases">
        <authorList>
            <person name="Sun Z.S."/>
            <person name="Albrecht U."/>
            <person name="Echele G."/>
            <person name="Lee C.C."/>
        </authorList>
    </citation>
    <scope>NUCLEOTIDE SEQUENCE [LARGE SCALE GENOMIC DNA]</scope>
    <source>
        <strain evidence="4">type strain: KCTC 22618</strain>
    </source>
</reference>
<dbReference type="InterPro" id="IPR045497">
    <property type="entry name" value="DUF6438"/>
</dbReference>
<sequence length="254" mass="29238">MKIFFLSVFLFALSCGAPKGDTNKTESNSEKETHEVAPPSVDKKEIEVNLYNRQLVLVLNDPKREDKTKEFLKNSGVQWKKKVFDNGTSKIAVVEIPNDKYDFWLNALGNSSEFKTVKVNAENVVEDLIKKEENTLLSMRKTGCFGDCPTYDITIDKQGIVSYNGKQYVLQKGKKEFQLTEKELETINNKLNKKKFSSFNDVYDNPKIMDLASTHILHDGKQVTIRLWNDDVPDELIDLHEYIEGILLKKKFFE</sequence>
<feature type="domain" description="DUF6438" evidence="2">
    <location>
        <begin position="136"/>
        <end position="246"/>
    </location>
</feature>
<gene>
    <name evidence="3" type="ORF">TJEJU_3196</name>
</gene>
<dbReference type="EMBL" id="LT899436">
    <property type="protein sequence ID" value="SNR16849.1"/>
    <property type="molecule type" value="Genomic_DNA"/>
</dbReference>
<proteinExistence type="predicted"/>
<evidence type="ECO:0000313" key="3">
    <source>
        <dbReference type="EMBL" id="SNR16849.1"/>
    </source>
</evidence>
<organism evidence="3 4">
    <name type="scientific">Tenacibaculum jejuense</name>
    <dbReference type="NCBI Taxonomy" id="584609"/>
    <lineage>
        <taxon>Bacteria</taxon>
        <taxon>Pseudomonadati</taxon>
        <taxon>Bacteroidota</taxon>
        <taxon>Flavobacteriia</taxon>
        <taxon>Flavobacteriales</taxon>
        <taxon>Flavobacteriaceae</taxon>
        <taxon>Tenacibaculum</taxon>
    </lineage>
</organism>
<dbReference type="PROSITE" id="PS51257">
    <property type="entry name" value="PROKAR_LIPOPROTEIN"/>
    <property type="match status" value="1"/>
</dbReference>
<dbReference type="RefSeq" id="WP_095073696.1">
    <property type="nucleotide sequence ID" value="NZ_LT899436.1"/>
</dbReference>
<evidence type="ECO:0000259" key="2">
    <source>
        <dbReference type="Pfam" id="PF20033"/>
    </source>
</evidence>
<accession>A0A238UCF2</accession>
<dbReference type="Proteomes" id="UP000215214">
    <property type="component" value="Chromosome TJEJU"/>
</dbReference>
<keyword evidence="4" id="KW-1185">Reference proteome</keyword>
<name>A0A238UCF2_9FLAO</name>
<dbReference type="KEGG" id="tje:TJEJU_3196"/>
<evidence type="ECO:0000256" key="1">
    <source>
        <dbReference type="SAM" id="MobiDB-lite"/>
    </source>
</evidence>